<dbReference type="AlphaFoldDB" id="A0AAD4MMW6"/>
<evidence type="ECO:0000313" key="1">
    <source>
        <dbReference type="EMBL" id="KAI1699797.1"/>
    </source>
</evidence>
<dbReference type="Proteomes" id="UP001201812">
    <property type="component" value="Unassembled WGS sequence"/>
</dbReference>
<accession>A0AAD4MMW6</accession>
<dbReference type="EMBL" id="JAKKPZ010000166">
    <property type="protein sequence ID" value="KAI1699797.1"/>
    <property type="molecule type" value="Genomic_DNA"/>
</dbReference>
<evidence type="ECO:0008006" key="3">
    <source>
        <dbReference type="Google" id="ProtNLM"/>
    </source>
</evidence>
<comment type="caution">
    <text evidence="1">The sequence shown here is derived from an EMBL/GenBank/DDBJ whole genome shotgun (WGS) entry which is preliminary data.</text>
</comment>
<organism evidence="1 2">
    <name type="scientific">Ditylenchus destructor</name>
    <dbReference type="NCBI Taxonomy" id="166010"/>
    <lineage>
        <taxon>Eukaryota</taxon>
        <taxon>Metazoa</taxon>
        <taxon>Ecdysozoa</taxon>
        <taxon>Nematoda</taxon>
        <taxon>Chromadorea</taxon>
        <taxon>Rhabditida</taxon>
        <taxon>Tylenchina</taxon>
        <taxon>Tylenchomorpha</taxon>
        <taxon>Sphaerularioidea</taxon>
        <taxon>Anguinidae</taxon>
        <taxon>Anguininae</taxon>
        <taxon>Ditylenchus</taxon>
    </lineage>
</organism>
<gene>
    <name evidence="1" type="ORF">DdX_17086</name>
</gene>
<name>A0AAD4MMW6_9BILA</name>
<evidence type="ECO:0000313" key="2">
    <source>
        <dbReference type="Proteomes" id="UP001201812"/>
    </source>
</evidence>
<proteinExistence type="predicted"/>
<reference evidence="1" key="1">
    <citation type="submission" date="2022-01" db="EMBL/GenBank/DDBJ databases">
        <title>Genome Sequence Resource for Two Populations of Ditylenchus destructor, the Migratory Endoparasitic Phytonematode.</title>
        <authorList>
            <person name="Zhang H."/>
            <person name="Lin R."/>
            <person name="Xie B."/>
        </authorList>
    </citation>
    <scope>NUCLEOTIDE SEQUENCE</scope>
    <source>
        <strain evidence="1">BazhouSP</strain>
    </source>
</reference>
<keyword evidence="2" id="KW-1185">Reference proteome</keyword>
<sequence length="309" mass="36831">MSNSKPLPLFTFDVLYYLNRDQLERFSIVCRALKNFIQRYFHSKPYRIFDYLRIRGVAYALRHNFAYWHPNRDDYSVQQFLAGQKCNINIQAYYYLPFAEMLPYLGPTVRIKKIDIYVAGDSTYNSRQIAEMESIAYLWRDAQIFIRSDEGYGFPIVTEDLQPILDSPTILQCRELCMFNTHFSFRDYKILYAVKIIEIRFYARNEIDLWQRFLEQTGIKPIVVFRFKSGTSLESVDNLLERFSKAFSSAVFPNPFKIVFIDYLKSLTEFREMNKTSNEILELRKGLPVELQHKNSMNDDNYTLERYSI</sequence>
<protein>
    <recommendedName>
        <fullName evidence="3">F-box domain-containing protein</fullName>
    </recommendedName>
</protein>